<dbReference type="EMBL" id="JAUSXK010000001">
    <property type="protein sequence ID" value="MDQ0643536.1"/>
    <property type="molecule type" value="Genomic_DNA"/>
</dbReference>
<evidence type="ECO:0000256" key="1">
    <source>
        <dbReference type="SAM" id="MobiDB-lite"/>
    </source>
</evidence>
<name>A0ABU0P867_9MICO</name>
<accession>A0ABU0P867</accession>
<comment type="caution">
    <text evidence="2">The sequence shown here is derived from an EMBL/GenBank/DDBJ whole genome shotgun (WGS) entry which is preliminary data.</text>
</comment>
<proteinExistence type="predicted"/>
<feature type="region of interest" description="Disordered" evidence="1">
    <location>
        <begin position="100"/>
        <end position="145"/>
    </location>
</feature>
<reference evidence="2 3" key="1">
    <citation type="submission" date="2023-07" db="EMBL/GenBank/DDBJ databases">
        <title>Comparative genomics of wheat-associated soil bacteria to identify genetic determinants of phenazine resistance.</title>
        <authorList>
            <person name="Mouncey N."/>
        </authorList>
    </citation>
    <scope>NUCLEOTIDE SEQUENCE [LARGE SCALE GENOMIC DNA]</scope>
    <source>
        <strain evidence="2 3">W2I7</strain>
    </source>
</reference>
<evidence type="ECO:0000313" key="2">
    <source>
        <dbReference type="EMBL" id="MDQ0643536.1"/>
    </source>
</evidence>
<feature type="compositionally biased region" description="Polar residues" evidence="1">
    <location>
        <begin position="260"/>
        <end position="272"/>
    </location>
</feature>
<feature type="compositionally biased region" description="Basic residues" evidence="1">
    <location>
        <begin position="242"/>
        <end position="257"/>
    </location>
</feature>
<organism evidence="2 3">
    <name type="scientific">Microbacterium murale</name>
    <dbReference type="NCBI Taxonomy" id="1081040"/>
    <lineage>
        <taxon>Bacteria</taxon>
        <taxon>Bacillati</taxon>
        <taxon>Actinomycetota</taxon>
        <taxon>Actinomycetes</taxon>
        <taxon>Micrococcales</taxon>
        <taxon>Microbacteriaceae</taxon>
        <taxon>Microbacterium</taxon>
    </lineage>
</organism>
<feature type="region of interest" description="Disordered" evidence="1">
    <location>
        <begin position="1"/>
        <end position="65"/>
    </location>
</feature>
<sequence length="272" mass="30381">MTSSDLRSLVRHTGYMGDLHAGGSDGRKRSSSRGHGSLLHNRRDQHPTESPPSMPNGHDVSRETLRPDALSLMDTNKEHRSDERPQSIVHDESGCLLAPFALRMEPRSQRRPATRKDKDSGSDVSRETLSQTTRPRDREDPEIARSLDRELTVKHGYECSPKSDNSSQHIATSPLIDRDALIPLHGQFQARWQSLNTIEPSEPRPTMFHVKHHRPAPMMNARTRSLPGWIGAQDAERTSTGRPRKRCGPRTGGRVRTRSPVAQTNAGASPEP</sequence>
<gene>
    <name evidence="2" type="ORF">QFZ46_001696</name>
</gene>
<dbReference type="Proteomes" id="UP001239085">
    <property type="component" value="Unassembled WGS sequence"/>
</dbReference>
<feature type="region of interest" description="Disordered" evidence="1">
    <location>
        <begin position="230"/>
        <end position="272"/>
    </location>
</feature>
<feature type="compositionally biased region" description="Basic and acidic residues" evidence="1">
    <location>
        <begin position="104"/>
        <end position="126"/>
    </location>
</feature>
<feature type="compositionally biased region" description="Basic and acidic residues" evidence="1">
    <location>
        <begin position="134"/>
        <end position="145"/>
    </location>
</feature>
<evidence type="ECO:0000313" key="3">
    <source>
        <dbReference type="Proteomes" id="UP001239085"/>
    </source>
</evidence>
<keyword evidence="3" id="KW-1185">Reference proteome</keyword>
<protein>
    <submittedName>
        <fullName evidence="2">Uncharacterized protein</fullName>
    </submittedName>
</protein>